<evidence type="ECO:0000256" key="1">
    <source>
        <dbReference type="SAM" id="SignalP"/>
    </source>
</evidence>
<keyword evidence="3" id="KW-1185">Reference proteome</keyword>
<proteinExistence type="predicted"/>
<dbReference type="Proteomes" id="UP000815846">
    <property type="component" value="Unassembled WGS sequence"/>
</dbReference>
<dbReference type="InterPro" id="IPR021307">
    <property type="entry name" value="DUF2884"/>
</dbReference>
<reference evidence="2 3" key="1">
    <citation type="submission" date="2019-08" db="EMBL/GenBank/DDBJ databases">
        <title>Microbe sample from Colwellia echini.</title>
        <authorList>
            <person name="Christiansen L."/>
            <person name="Pathiraja D."/>
            <person name="Schultz-Johansen M."/>
            <person name="Choi I.-G."/>
            <person name="Stougaard P."/>
        </authorList>
    </citation>
    <scope>NUCLEOTIDE SEQUENCE [LARGE SCALE GENOMIC DNA]</scope>
    <source>
        <strain evidence="2 3">A3</strain>
    </source>
</reference>
<gene>
    <name evidence="2" type="ORF">CWS31_009805</name>
</gene>
<dbReference type="EMBL" id="PJAI02000009">
    <property type="protein sequence ID" value="TYK65646.1"/>
    <property type="molecule type" value="Genomic_DNA"/>
</dbReference>
<dbReference type="RefSeq" id="WP_101344076.1">
    <property type="nucleotide sequence ID" value="NZ_PJAI02000009.1"/>
</dbReference>
<organism evidence="2 3">
    <name type="scientific">Colwellia echini</name>
    <dbReference type="NCBI Taxonomy" id="1982103"/>
    <lineage>
        <taxon>Bacteria</taxon>
        <taxon>Pseudomonadati</taxon>
        <taxon>Pseudomonadota</taxon>
        <taxon>Gammaproteobacteria</taxon>
        <taxon>Alteromonadales</taxon>
        <taxon>Colwelliaceae</taxon>
        <taxon>Colwellia</taxon>
    </lineage>
</organism>
<sequence length="297" mass="32467">MGFFVKSMLTSALSIALISTNASANQSCDVELSAAVRIDSTNTIFSQEADKRDDKAHILYQINNGTKLVVEGKTISLSKTQQAIVSQYDKDIRLLVPQVKKVAIDGIDSAIEGINAAFNGLLGSGNQLVKDLTKELTLIRSQVDTNLSIEKGINIGTDGIEGEDILGKDFEQRIKTAVQNAVVNSMGSILMAIGQQMMFDNGKGGTFDTRVKKFTDNIEQEIEKRTATIENESNLLCPKIINIDSLEWQLKTNVKALENINVLTVTKNVNRDLTKSVTDAVSKTVDQTRKQVTQQAN</sequence>
<evidence type="ECO:0000313" key="3">
    <source>
        <dbReference type="Proteomes" id="UP000815846"/>
    </source>
</evidence>
<feature type="chain" id="PRO_5047468722" evidence="1">
    <location>
        <begin position="25"/>
        <end position="297"/>
    </location>
</feature>
<evidence type="ECO:0000313" key="2">
    <source>
        <dbReference type="EMBL" id="TYK65646.1"/>
    </source>
</evidence>
<comment type="caution">
    <text evidence="2">The sequence shown here is derived from an EMBL/GenBank/DDBJ whole genome shotgun (WGS) entry which is preliminary data.</text>
</comment>
<name>A0ABY3MWS1_9GAMM</name>
<feature type="signal peptide" evidence="1">
    <location>
        <begin position="1"/>
        <end position="24"/>
    </location>
</feature>
<accession>A0ABY3MWS1</accession>
<dbReference type="Pfam" id="PF11101">
    <property type="entry name" value="DUF2884"/>
    <property type="match status" value="1"/>
</dbReference>
<protein>
    <submittedName>
        <fullName evidence="2">DUF2884 family protein</fullName>
    </submittedName>
</protein>
<keyword evidence="1" id="KW-0732">Signal</keyword>